<evidence type="ECO:0000256" key="1">
    <source>
        <dbReference type="ARBA" id="ARBA00022603"/>
    </source>
</evidence>
<dbReference type="PANTHER" id="PTHR10509:SF14">
    <property type="entry name" value="CAFFEOYL-COA O-METHYLTRANSFERASE 3-RELATED"/>
    <property type="match status" value="1"/>
</dbReference>
<dbReference type="GO" id="GO:0008757">
    <property type="term" value="F:S-adenosylmethionine-dependent methyltransferase activity"/>
    <property type="evidence" value="ECO:0007669"/>
    <property type="project" value="TreeGrafter"/>
</dbReference>
<evidence type="ECO:0000313" key="5">
    <source>
        <dbReference type="EMBL" id="OTO05881.1"/>
    </source>
</evidence>
<dbReference type="GO" id="GO:0032259">
    <property type="term" value="P:methylation"/>
    <property type="evidence" value="ECO:0007669"/>
    <property type="project" value="UniProtKB-KW"/>
</dbReference>
<name>A0A242C6R1_9ENTE</name>
<keyword evidence="6" id="KW-1185">Reference proteome</keyword>
<accession>A0A242C6R1</accession>
<dbReference type="InterPro" id="IPR029063">
    <property type="entry name" value="SAM-dependent_MTases_sf"/>
</dbReference>
<keyword evidence="2" id="KW-0808">Transferase</keyword>
<gene>
    <name evidence="4" type="ORF">A5880_000778</name>
    <name evidence="5" type="ORF">A5880_003056</name>
</gene>
<dbReference type="Gene3D" id="3.40.50.150">
    <property type="entry name" value="Vaccinia Virus protein VP39"/>
    <property type="match status" value="1"/>
</dbReference>
<dbReference type="RefSeq" id="WP_086331892.1">
    <property type="nucleotide sequence ID" value="NZ_NGLE02000001.1"/>
</dbReference>
<dbReference type="SUPFAM" id="SSF53335">
    <property type="entry name" value="S-adenosyl-L-methionine-dependent methyltransferases"/>
    <property type="match status" value="1"/>
</dbReference>
<dbReference type="Proteomes" id="UP000195139">
    <property type="component" value="Unassembled WGS sequence"/>
</dbReference>
<dbReference type="GO" id="GO:0008171">
    <property type="term" value="F:O-methyltransferase activity"/>
    <property type="evidence" value="ECO:0007669"/>
    <property type="project" value="InterPro"/>
</dbReference>
<dbReference type="InterPro" id="IPR002935">
    <property type="entry name" value="SAM_O-MeTrfase"/>
</dbReference>
<evidence type="ECO:0000313" key="6">
    <source>
        <dbReference type="Proteomes" id="UP000195139"/>
    </source>
</evidence>
<evidence type="ECO:0000313" key="4">
    <source>
        <dbReference type="EMBL" id="MEI5993237.1"/>
    </source>
</evidence>
<evidence type="ECO:0000256" key="3">
    <source>
        <dbReference type="ARBA" id="ARBA00022691"/>
    </source>
</evidence>
<evidence type="ECO:0000256" key="2">
    <source>
        <dbReference type="ARBA" id="ARBA00022679"/>
    </source>
</evidence>
<dbReference type="PANTHER" id="PTHR10509">
    <property type="entry name" value="O-METHYLTRANSFERASE-RELATED"/>
    <property type="match status" value="1"/>
</dbReference>
<dbReference type="EMBL" id="NGLE02000001">
    <property type="protein sequence ID" value="MEI5993237.1"/>
    <property type="molecule type" value="Genomic_DNA"/>
</dbReference>
<dbReference type="EMBL" id="NGLE01000004">
    <property type="protein sequence ID" value="OTO05881.1"/>
    <property type="molecule type" value="Genomic_DNA"/>
</dbReference>
<proteinExistence type="predicted"/>
<sequence length="223" mass="24372">MEKLFSAVDHYFIEKLVDNDPVFEQILTNNKNHHLPPHDVSPSQGKLLYLLARIKGAKRILEIGTLGGYSTLWFAKALADDGQIVTLEYDKKHAEVAAENFVFAGISNKTTIMVGAASDSLEQLVQEQVAPFDLIFIDADKENNSAYLKYALKLAQEGTIIIGDNVVRDGGIIDSESSDSRILGVRSFVDDLSTSSIVTSTAIETVGVKGYDGFTLSIVEKES</sequence>
<comment type="caution">
    <text evidence="5">The sequence shown here is derived from an EMBL/GenBank/DDBJ whole genome shotgun (WGS) entry which is preliminary data.</text>
</comment>
<dbReference type="STRING" id="1834181.A5880_003056"/>
<keyword evidence="3" id="KW-0949">S-adenosyl-L-methionine</keyword>
<dbReference type="InterPro" id="IPR050362">
    <property type="entry name" value="Cation-dep_OMT"/>
</dbReference>
<dbReference type="OrthoDB" id="9799672at2"/>
<protein>
    <recommendedName>
        <fullName evidence="7">O-methyltransferase</fullName>
    </recommendedName>
</protein>
<dbReference type="Pfam" id="PF01596">
    <property type="entry name" value="Methyltransf_3"/>
    <property type="match status" value="1"/>
</dbReference>
<reference evidence="4 6" key="2">
    <citation type="submission" date="2018-07" db="EMBL/GenBank/DDBJ databases">
        <title>The Genome Sequence of Enterococcus sp. DIV0659b.</title>
        <authorList>
            <consortium name="The Broad Institute Genomics Platform"/>
            <consortium name="The Broad Institute Genomic Center for Infectious Diseases"/>
            <person name="Earl A."/>
            <person name="Manson A."/>
            <person name="Schwartman J."/>
            <person name="Gilmore M."/>
            <person name="Abouelleil A."/>
            <person name="Cao P."/>
            <person name="Chapman S."/>
            <person name="Cusick C."/>
            <person name="Shea T."/>
            <person name="Young S."/>
            <person name="Neafsey D."/>
            <person name="Nusbaum C."/>
            <person name="Birren B."/>
        </authorList>
    </citation>
    <scope>NUCLEOTIDE SEQUENCE [LARGE SCALE GENOMIC DNA]</scope>
    <source>
        <strain evidence="4 6">4G2_DIV0659</strain>
    </source>
</reference>
<dbReference type="AlphaFoldDB" id="A0A242C6R1"/>
<organism evidence="5">
    <name type="scientific">Candidatus Enterococcus mansonii</name>
    <dbReference type="NCBI Taxonomy" id="1834181"/>
    <lineage>
        <taxon>Bacteria</taxon>
        <taxon>Bacillati</taxon>
        <taxon>Bacillota</taxon>
        <taxon>Bacilli</taxon>
        <taxon>Lactobacillales</taxon>
        <taxon>Enterococcaceae</taxon>
        <taxon>Enterococcus</taxon>
    </lineage>
</organism>
<keyword evidence="1" id="KW-0489">Methyltransferase</keyword>
<dbReference type="PROSITE" id="PS51682">
    <property type="entry name" value="SAM_OMT_I"/>
    <property type="match status" value="1"/>
</dbReference>
<reference evidence="5" key="1">
    <citation type="submission" date="2017-05" db="EMBL/GenBank/DDBJ databases">
        <title>The Genome Sequence of Enterococcus sp. 4G2_DIV0659.</title>
        <authorList>
            <consortium name="The Broad Institute Genomics Platform"/>
            <consortium name="The Broad Institute Genomic Center for Infectious Diseases"/>
            <person name="Earl A."/>
            <person name="Manson A."/>
            <person name="Schwartman J."/>
            <person name="Gilmore M."/>
            <person name="Abouelleil A."/>
            <person name="Cao P."/>
            <person name="Chapman S."/>
            <person name="Cusick C."/>
            <person name="Shea T."/>
            <person name="Young S."/>
            <person name="Neafsey D."/>
            <person name="Nusbaum C."/>
            <person name="Birren B."/>
        </authorList>
    </citation>
    <scope>NUCLEOTIDE SEQUENCE [LARGE SCALE GENOMIC DNA]</scope>
    <source>
        <strain evidence="5">4G2_DIV0659</strain>
    </source>
</reference>
<evidence type="ECO:0008006" key="7">
    <source>
        <dbReference type="Google" id="ProtNLM"/>
    </source>
</evidence>